<dbReference type="InterPro" id="IPR016024">
    <property type="entry name" value="ARM-type_fold"/>
</dbReference>
<dbReference type="EMBL" id="VVIM01000006">
    <property type="protein sequence ID" value="KAB0797306.1"/>
    <property type="molecule type" value="Genomic_DNA"/>
</dbReference>
<dbReference type="InterPro" id="IPR042856">
    <property type="entry name" value="RSP14"/>
</dbReference>
<evidence type="ECO:0000313" key="1">
    <source>
        <dbReference type="EMBL" id="KAB0797306.1"/>
    </source>
</evidence>
<dbReference type="PANTHER" id="PTHR15599">
    <property type="entry name" value="RTDR1"/>
    <property type="match status" value="1"/>
</dbReference>
<evidence type="ECO:0008006" key="3">
    <source>
        <dbReference type="Google" id="ProtNLM"/>
    </source>
</evidence>
<dbReference type="PANTHER" id="PTHR15599:SF1">
    <property type="entry name" value="RADIAL SPOKE HEAD 14 HOMOLOG"/>
    <property type="match status" value="1"/>
</dbReference>
<reference evidence="1 2" key="1">
    <citation type="journal article" date="2018" name="Elife">
        <title>Firefly genomes illuminate parallel origins of bioluminescence in beetles.</title>
        <authorList>
            <person name="Fallon T.R."/>
            <person name="Lower S.E."/>
            <person name="Chang C.H."/>
            <person name="Bessho-Uehara M."/>
            <person name="Martin G.J."/>
            <person name="Bewick A.J."/>
            <person name="Behringer M."/>
            <person name="Debat H.J."/>
            <person name="Wong I."/>
            <person name="Day J.C."/>
            <person name="Suvorov A."/>
            <person name="Silva C.J."/>
            <person name="Stanger-Hall K.F."/>
            <person name="Hall D.W."/>
            <person name="Schmitz R.J."/>
            <person name="Nelson D.R."/>
            <person name="Lewis S.M."/>
            <person name="Shigenobu S."/>
            <person name="Bybee S.M."/>
            <person name="Larracuente A.M."/>
            <person name="Oba Y."/>
            <person name="Weng J.K."/>
        </authorList>
    </citation>
    <scope>NUCLEOTIDE SEQUENCE [LARGE SCALE GENOMIC DNA]</scope>
    <source>
        <strain evidence="1">1611_PpyrPB1</strain>
        <tissue evidence="1">Whole body</tissue>
    </source>
</reference>
<dbReference type="Gene3D" id="1.25.10.10">
    <property type="entry name" value="Leucine-rich Repeat Variant"/>
    <property type="match status" value="1"/>
</dbReference>
<evidence type="ECO:0000313" key="2">
    <source>
        <dbReference type="Proteomes" id="UP000327044"/>
    </source>
</evidence>
<dbReference type="AlphaFoldDB" id="A0A5N4AJ44"/>
<protein>
    <recommendedName>
        <fullName evidence="3">Rhabdoid tumor deletion region protein 1</fullName>
    </recommendedName>
</protein>
<name>A0A5N4AJ44_PHOPY</name>
<accession>A0A5N4AJ44</accession>
<keyword evidence="2" id="KW-1185">Reference proteome</keyword>
<dbReference type="OrthoDB" id="409644at2759"/>
<organism evidence="1 2">
    <name type="scientific">Photinus pyralis</name>
    <name type="common">Common eastern firefly</name>
    <name type="synonym">Lampyris pyralis</name>
    <dbReference type="NCBI Taxonomy" id="7054"/>
    <lineage>
        <taxon>Eukaryota</taxon>
        <taxon>Metazoa</taxon>
        <taxon>Ecdysozoa</taxon>
        <taxon>Arthropoda</taxon>
        <taxon>Hexapoda</taxon>
        <taxon>Insecta</taxon>
        <taxon>Pterygota</taxon>
        <taxon>Neoptera</taxon>
        <taxon>Endopterygota</taxon>
        <taxon>Coleoptera</taxon>
        <taxon>Polyphaga</taxon>
        <taxon>Elateriformia</taxon>
        <taxon>Elateroidea</taxon>
        <taxon>Lampyridae</taxon>
        <taxon>Lampyrinae</taxon>
        <taxon>Photinus</taxon>
    </lineage>
</organism>
<gene>
    <name evidence="1" type="ORF">PPYR_08300</name>
</gene>
<dbReference type="InParanoid" id="A0A5N4AJ44"/>
<proteinExistence type="predicted"/>
<comment type="caution">
    <text evidence="1">The sequence shown here is derived from an EMBL/GenBank/DDBJ whole genome shotgun (WGS) entry which is preliminary data.</text>
</comment>
<dbReference type="SUPFAM" id="SSF48371">
    <property type="entry name" value="ARM repeat"/>
    <property type="match status" value="1"/>
</dbReference>
<dbReference type="InterPro" id="IPR011989">
    <property type="entry name" value="ARM-like"/>
</dbReference>
<dbReference type="Proteomes" id="UP000327044">
    <property type="component" value="Unassembled WGS sequence"/>
</dbReference>
<sequence length="393" mass="44846">MHPLNKHSYLQSRTEGINPRILNRSIDLARDQPTIDGCDFDPGYNRLTSQTPSIPSEHLDVTRRPLAFGRWALPKLMRELHHEDNQIVLQSVTSLTDLLHDPEKVYQALKLKIPDRLADLLSHELPEIRERVCITLIILAGVADGRAAIVQNKLLLDNLAKLMDDQQSGLRFKAAMLLEMLSRSWFAGDFLVDAGFIKLILNRIYQENGEIRVIYLETLISLMYAEGKDQALTLGAFDLFVACLEDEAEPVVAKAADCLLMLTSTRSAKDIAFDKQILKRLTKLLYHDNSEIYTSVASAIMFCTVKSEAKIQAKQLPKLLERLIILTNHWKSQSTQLFCMKALTNLCEHPDVRMEVKDKYMEQIEEIIAGDDNIRWHKEILLTTIKWVPWSAT</sequence>